<sequence length="182" mass="21406">MKKLLILLLLVSCAKEVDDLGFRVYTIPAGKHSSGSFLNHPDNSRINFKFILDESAIYTSEIPENQHDVNKIYGMSDFGVRHQKYSIRLGWRYIDNKLELCWLRHEESRHSSATIRNIEPDVIYNATIDIKTFYYVIVIDNDTTLVRRRPEGNWGLIRRYYLYPYFGGNEYAPHDITIKIKE</sequence>
<protein>
    <submittedName>
        <fullName evidence="1">Uncharacterized protein</fullName>
    </submittedName>
</protein>
<evidence type="ECO:0000313" key="1">
    <source>
        <dbReference type="EMBL" id="ASF00626.1"/>
    </source>
</evidence>
<proteinExistence type="predicted"/>
<reference evidence="1" key="2">
    <citation type="journal article" date="2017" name="Nat. Commun.">
        <title>Single-virus genomics reveals hidden cosmopolitan and abundant viruses.</title>
        <authorList>
            <person name="Martinez-Hernandez F."/>
            <person name="Fornas O."/>
            <person name="Lluesma Gomez M."/>
            <person name="Bolduc B."/>
            <person name="de la Cruz Pena M.J."/>
            <person name="Martinez J.M."/>
            <person name="Anton J."/>
            <person name="Gasol J.M."/>
            <person name="Rosselli R."/>
            <person name="Rodriguez-Valera F."/>
            <person name="Sullivan M.B."/>
            <person name="Acinas S.G."/>
            <person name="Martinez-Garcia M."/>
        </authorList>
    </citation>
    <scope>NUCLEOTIDE SEQUENCE</scope>
</reference>
<name>A0A218MMU3_9VIRU</name>
<dbReference type="EMBL" id="KY052847">
    <property type="protein sequence ID" value="ASF00626.1"/>
    <property type="molecule type" value="Genomic_DNA"/>
</dbReference>
<reference evidence="1" key="1">
    <citation type="submission" date="2016-10" db="EMBL/GenBank/DDBJ databases">
        <authorList>
            <person name="Varghese N."/>
        </authorList>
    </citation>
    <scope>NUCLEOTIDE SEQUENCE</scope>
</reference>
<organism evidence="1">
    <name type="scientific">uncultured virus</name>
    <dbReference type="NCBI Taxonomy" id="340016"/>
    <lineage>
        <taxon>Viruses</taxon>
        <taxon>environmental samples</taxon>
    </lineage>
</organism>
<accession>A0A218MMU3</accession>